<dbReference type="PANTHER" id="PTHR23407:SF1">
    <property type="entry name" value="5-FORMYLTETRAHYDROFOLATE CYCLO-LIGASE"/>
    <property type="match status" value="1"/>
</dbReference>
<evidence type="ECO:0000256" key="2">
    <source>
        <dbReference type="ARBA" id="ARBA00022741"/>
    </source>
</evidence>
<keyword evidence="5" id="KW-0460">Magnesium</keyword>
<comment type="catalytic activity">
    <reaction evidence="5">
        <text>(6S)-5-formyl-5,6,7,8-tetrahydrofolate + ATP = (6R)-5,10-methenyltetrahydrofolate + ADP + phosphate</text>
        <dbReference type="Rhea" id="RHEA:10488"/>
        <dbReference type="ChEBI" id="CHEBI:30616"/>
        <dbReference type="ChEBI" id="CHEBI:43474"/>
        <dbReference type="ChEBI" id="CHEBI:57455"/>
        <dbReference type="ChEBI" id="CHEBI:57457"/>
        <dbReference type="ChEBI" id="CHEBI:456216"/>
        <dbReference type="EC" id="6.3.3.2"/>
    </reaction>
</comment>
<accession>A0A7W2TX45</accession>
<name>A0A7W2TX45_9GAMM</name>
<evidence type="ECO:0000313" key="6">
    <source>
        <dbReference type="EMBL" id="MBA6413533.1"/>
    </source>
</evidence>
<sequence length="196" mass="21987">MTSPAKLKTQLRQHFRQQRRALSPAQQAAAAEGVLQHIEQLPGWPQRRHIAVYLPADGELDTAPIVQLCRLSKRQLYLPRIGAQGLMSFALWAEGLSLSRNRYGIAEPPLSEPSLACDDLDLVFLPLVSWDRRGHRLGMGGGYYDRLLAEAPPSTLLVGLAHSIQEHEGLPSEAWDIPLDYVLTDSELHRCRNRQN</sequence>
<dbReference type="GO" id="GO:0046872">
    <property type="term" value="F:metal ion binding"/>
    <property type="evidence" value="ECO:0007669"/>
    <property type="project" value="UniProtKB-KW"/>
</dbReference>
<feature type="binding site" evidence="4">
    <location>
        <position position="54"/>
    </location>
    <ligand>
        <name>substrate</name>
    </ligand>
</feature>
<keyword evidence="2 4" id="KW-0547">Nucleotide-binding</keyword>
<dbReference type="GO" id="GO:0005524">
    <property type="term" value="F:ATP binding"/>
    <property type="evidence" value="ECO:0007669"/>
    <property type="project" value="UniProtKB-KW"/>
</dbReference>
<dbReference type="EMBL" id="JACFXU010000014">
    <property type="protein sequence ID" value="MBA6413533.1"/>
    <property type="molecule type" value="Genomic_DNA"/>
</dbReference>
<gene>
    <name evidence="6" type="ORF">H2508_10475</name>
</gene>
<dbReference type="Proteomes" id="UP000539350">
    <property type="component" value="Unassembled WGS sequence"/>
</dbReference>
<dbReference type="AlphaFoldDB" id="A0A7W2TX45"/>
<reference evidence="6 7" key="1">
    <citation type="submission" date="2020-07" db="EMBL/GenBank/DDBJ databases">
        <title>Halieaceae bacterium, F7430, whole genome shotgun sequencing project.</title>
        <authorList>
            <person name="Jiang S."/>
            <person name="Liu Z.W."/>
            <person name="Du Z.J."/>
        </authorList>
    </citation>
    <scope>NUCLEOTIDE SEQUENCE [LARGE SCALE GENOMIC DNA]</scope>
    <source>
        <strain evidence="6 7">F7430</strain>
    </source>
</reference>
<evidence type="ECO:0000256" key="1">
    <source>
        <dbReference type="ARBA" id="ARBA00010638"/>
    </source>
</evidence>
<dbReference type="InterPro" id="IPR024185">
    <property type="entry name" value="FTHF_cligase-like_sf"/>
</dbReference>
<dbReference type="GO" id="GO:0030272">
    <property type="term" value="F:5-formyltetrahydrofolate cyclo-ligase activity"/>
    <property type="evidence" value="ECO:0007669"/>
    <property type="project" value="UniProtKB-EC"/>
</dbReference>
<keyword evidence="6" id="KW-0436">Ligase</keyword>
<comment type="caution">
    <text evidence="6">The sequence shown here is derived from an EMBL/GenBank/DDBJ whole genome shotgun (WGS) entry which is preliminary data.</text>
</comment>
<feature type="binding site" evidence="4">
    <location>
        <begin position="136"/>
        <end position="144"/>
    </location>
    <ligand>
        <name>ATP</name>
        <dbReference type="ChEBI" id="CHEBI:30616"/>
    </ligand>
</feature>
<evidence type="ECO:0000313" key="7">
    <source>
        <dbReference type="Proteomes" id="UP000539350"/>
    </source>
</evidence>
<dbReference type="PANTHER" id="PTHR23407">
    <property type="entry name" value="ATPASE INHIBITOR/5-FORMYLTETRAHYDROFOLATE CYCLO-LIGASE"/>
    <property type="match status" value="1"/>
</dbReference>
<keyword evidence="7" id="KW-1185">Reference proteome</keyword>
<dbReference type="Pfam" id="PF01812">
    <property type="entry name" value="5-FTHF_cyc-lig"/>
    <property type="match status" value="1"/>
</dbReference>
<dbReference type="Gene3D" id="3.40.50.10420">
    <property type="entry name" value="NagB/RpiA/CoA transferase-like"/>
    <property type="match status" value="1"/>
</dbReference>
<keyword evidence="5" id="KW-0479">Metal-binding</keyword>
<dbReference type="InterPro" id="IPR002698">
    <property type="entry name" value="FTHF_cligase"/>
</dbReference>
<proteinExistence type="inferred from homology"/>
<dbReference type="InterPro" id="IPR037171">
    <property type="entry name" value="NagB/RpiA_transferase-like"/>
</dbReference>
<evidence type="ECO:0000256" key="3">
    <source>
        <dbReference type="ARBA" id="ARBA00022840"/>
    </source>
</evidence>
<dbReference type="RefSeq" id="WP_182172925.1">
    <property type="nucleotide sequence ID" value="NZ_JACFXU010000014.1"/>
</dbReference>
<dbReference type="GO" id="GO:0009396">
    <property type="term" value="P:folic acid-containing compound biosynthetic process"/>
    <property type="evidence" value="ECO:0007669"/>
    <property type="project" value="TreeGrafter"/>
</dbReference>
<protein>
    <recommendedName>
        <fullName evidence="5">5-formyltetrahydrofolate cyclo-ligase</fullName>
        <ecNumber evidence="5">6.3.3.2</ecNumber>
    </recommendedName>
</protein>
<organism evidence="6 7">
    <name type="scientific">Sediminihaliea albiluteola</name>
    <dbReference type="NCBI Taxonomy" id="2758564"/>
    <lineage>
        <taxon>Bacteria</taxon>
        <taxon>Pseudomonadati</taxon>
        <taxon>Pseudomonadota</taxon>
        <taxon>Gammaproteobacteria</taxon>
        <taxon>Cellvibrionales</taxon>
        <taxon>Halieaceae</taxon>
        <taxon>Sediminihaliea</taxon>
    </lineage>
</organism>
<keyword evidence="3 4" id="KW-0067">ATP-binding</keyword>
<dbReference type="GO" id="GO:0035999">
    <property type="term" value="P:tetrahydrofolate interconversion"/>
    <property type="evidence" value="ECO:0007669"/>
    <property type="project" value="TreeGrafter"/>
</dbReference>
<comment type="cofactor">
    <cofactor evidence="5">
        <name>Mg(2+)</name>
        <dbReference type="ChEBI" id="CHEBI:18420"/>
    </cofactor>
</comment>
<dbReference type="PIRSF" id="PIRSF006806">
    <property type="entry name" value="FTHF_cligase"/>
    <property type="match status" value="1"/>
</dbReference>
<dbReference type="EC" id="6.3.3.2" evidence="5"/>
<evidence type="ECO:0000256" key="5">
    <source>
        <dbReference type="RuleBase" id="RU361279"/>
    </source>
</evidence>
<dbReference type="SUPFAM" id="SSF100950">
    <property type="entry name" value="NagB/RpiA/CoA transferase-like"/>
    <property type="match status" value="1"/>
</dbReference>
<feature type="binding site" evidence="4">
    <location>
        <position position="59"/>
    </location>
    <ligand>
        <name>substrate</name>
    </ligand>
</feature>
<dbReference type="NCBIfam" id="TIGR02727">
    <property type="entry name" value="MTHFS_bact"/>
    <property type="match status" value="1"/>
</dbReference>
<evidence type="ECO:0000256" key="4">
    <source>
        <dbReference type="PIRSR" id="PIRSR006806-1"/>
    </source>
</evidence>
<comment type="similarity">
    <text evidence="1 5">Belongs to the 5-formyltetrahydrofolate cyclo-ligase family.</text>
</comment>
<feature type="binding site" evidence="4">
    <location>
        <begin position="8"/>
        <end position="12"/>
    </location>
    <ligand>
        <name>ATP</name>
        <dbReference type="ChEBI" id="CHEBI:30616"/>
    </ligand>
</feature>